<comment type="caution">
    <text evidence="8">The sequence shown here is derived from an EMBL/GenBank/DDBJ whole genome shotgun (WGS) entry which is preliminary data.</text>
</comment>
<evidence type="ECO:0000256" key="2">
    <source>
        <dbReference type="ARBA" id="ARBA00023015"/>
    </source>
</evidence>
<dbReference type="GO" id="GO:0000978">
    <property type="term" value="F:RNA polymerase II cis-regulatory region sequence-specific DNA binding"/>
    <property type="evidence" value="ECO:0007669"/>
    <property type="project" value="TreeGrafter"/>
</dbReference>
<proteinExistence type="predicted"/>
<dbReference type="PROSITE" id="PS50888">
    <property type="entry name" value="BHLH"/>
    <property type="match status" value="1"/>
</dbReference>
<keyword evidence="4" id="KW-0804">Transcription</keyword>
<dbReference type="EMBL" id="BMAV01012079">
    <property type="protein sequence ID" value="GFY58430.1"/>
    <property type="molecule type" value="Genomic_DNA"/>
</dbReference>
<dbReference type="OrthoDB" id="5964374at2759"/>
<evidence type="ECO:0000259" key="7">
    <source>
        <dbReference type="PROSITE" id="PS50888"/>
    </source>
</evidence>
<keyword evidence="2" id="KW-0805">Transcription regulation</keyword>
<comment type="subcellular location">
    <subcellularLocation>
        <location evidence="1">Nucleus</location>
    </subcellularLocation>
</comment>
<accession>A0A8X6XR94</accession>
<dbReference type="SUPFAM" id="SSF47459">
    <property type="entry name" value="HLH, helix-loop-helix DNA-binding domain"/>
    <property type="match status" value="1"/>
</dbReference>
<evidence type="ECO:0000256" key="1">
    <source>
        <dbReference type="ARBA" id="ARBA00004123"/>
    </source>
</evidence>
<keyword evidence="3" id="KW-0238">DNA-binding</keyword>
<dbReference type="InterPro" id="IPR036638">
    <property type="entry name" value="HLH_DNA-bd_sf"/>
</dbReference>
<feature type="coiled-coil region" evidence="6">
    <location>
        <begin position="49"/>
        <end position="126"/>
    </location>
</feature>
<organism evidence="8 9">
    <name type="scientific">Trichonephila inaurata madagascariensis</name>
    <dbReference type="NCBI Taxonomy" id="2747483"/>
    <lineage>
        <taxon>Eukaryota</taxon>
        <taxon>Metazoa</taxon>
        <taxon>Ecdysozoa</taxon>
        <taxon>Arthropoda</taxon>
        <taxon>Chelicerata</taxon>
        <taxon>Arachnida</taxon>
        <taxon>Araneae</taxon>
        <taxon>Araneomorphae</taxon>
        <taxon>Entelegynae</taxon>
        <taxon>Araneoidea</taxon>
        <taxon>Nephilidae</taxon>
        <taxon>Trichonephila</taxon>
        <taxon>Trichonephila inaurata</taxon>
    </lineage>
</organism>
<reference evidence="8" key="1">
    <citation type="submission" date="2020-08" db="EMBL/GenBank/DDBJ databases">
        <title>Multicomponent nature underlies the extraordinary mechanical properties of spider dragline silk.</title>
        <authorList>
            <person name="Kono N."/>
            <person name="Nakamura H."/>
            <person name="Mori M."/>
            <person name="Yoshida Y."/>
            <person name="Ohtoshi R."/>
            <person name="Malay A.D."/>
            <person name="Moran D.A.P."/>
            <person name="Tomita M."/>
            <person name="Numata K."/>
            <person name="Arakawa K."/>
        </authorList>
    </citation>
    <scope>NUCLEOTIDE SEQUENCE</scope>
</reference>
<dbReference type="GO" id="GO:0005634">
    <property type="term" value="C:nucleus"/>
    <property type="evidence" value="ECO:0007669"/>
    <property type="project" value="UniProtKB-SubCell"/>
</dbReference>
<gene>
    <name evidence="8" type="primary">AVEN_49137_1</name>
    <name evidence="8" type="ORF">TNIN_351131</name>
</gene>
<evidence type="ECO:0000256" key="6">
    <source>
        <dbReference type="SAM" id="Coils"/>
    </source>
</evidence>
<dbReference type="AlphaFoldDB" id="A0A8X6XR94"/>
<evidence type="ECO:0000313" key="8">
    <source>
        <dbReference type="EMBL" id="GFY58430.1"/>
    </source>
</evidence>
<evidence type="ECO:0000313" key="9">
    <source>
        <dbReference type="Proteomes" id="UP000886998"/>
    </source>
</evidence>
<dbReference type="GO" id="GO:0046983">
    <property type="term" value="F:protein dimerization activity"/>
    <property type="evidence" value="ECO:0007669"/>
    <property type="project" value="InterPro"/>
</dbReference>
<dbReference type="Pfam" id="PF00010">
    <property type="entry name" value="HLH"/>
    <property type="match status" value="1"/>
</dbReference>
<feature type="domain" description="BHLH" evidence="7">
    <location>
        <begin position="43"/>
        <end position="95"/>
    </location>
</feature>
<evidence type="ECO:0000256" key="3">
    <source>
        <dbReference type="ARBA" id="ARBA00023125"/>
    </source>
</evidence>
<sequence>MNIDLLLRAVHFVETNSDHDYCSSEFCNSLRNQKKQLKEKSSRRRGYHNELERKRRADLRDNLELLKDSVPACSDQRRISTVKLLNEASSFIESLKERSNRLELEIEKLKLELLSKQRSITRFENDVYSEFSMSENKRNG</sequence>
<evidence type="ECO:0000256" key="5">
    <source>
        <dbReference type="ARBA" id="ARBA00023242"/>
    </source>
</evidence>
<dbReference type="PANTHER" id="PTHR11969">
    <property type="entry name" value="MAX DIMERIZATION, MAD"/>
    <property type="match status" value="1"/>
</dbReference>
<name>A0A8X6XR94_9ARAC</name>
<dbReference type="Gene3D" id="4.10.280.10">
    <property type="entry name" value="Helix-loop-helix DNA-binding domain"/>
    <property type="match status" value="1"/>
</dbReference>
<keyword evidence="5" id="KW-0539">Nucleus</keyword>
<protein>
    <submittedName>
        <fullName evidence="8">BHLH domain-containing protein</fullName>
    </submittedName>
</protein>
<keyword evidence="9" id="KW-1185">Reference proteome</keyword>
<dbReference type="Proteomes" id="UP000886998">
    <property type="component" value="Unassembled WGS sequence"/>
</dbReference>
<dbReference type="PANTHER" id="PTHR11969:SF54">
    <property type="entry name" value="MAD-LIKE PROTEIN 1"/>
    <property type="match status" value="1"/>
</dbReference>
<dbReference type="GO" id="GO:0000981">
    <property type="term" value="F:DNA-binding transcription factor activity, RNA polymerase II-specific"/>
    <property type="evidence" value="ECO:0007669"/>
    <property type="project" value="TreeGrafter"/>
</dbReference>
<dbReference type="InterPro" id="IPR011598">
    <property type="entry name" value="bHLH_dom"/>
</dbReference>
<keyword evidence="6" id="KW-0175">Coiled coil</keyword>
<evidence type="ECO:0000256" key="4">
    <source>
        <dbReference type="ARBA" id="ARBA00023163"/>
    </source>
</evidence>
<dbReference type="SMART" id="SM00353">
    <property type="entry name" value="HLH"/>
    <property type="match status" value="1"/>
</dbReference>